<dbReference type="PANTHER" id="PTHR11774:SF6">
    <property type="entry name" value="PROTEIN FARNESYLTRANSFERASE SUBUNIT BETA"/>
    <property type="match status" value="1"/>
</dbReference>
<dbReference type="GO" id="GO:0005965">
    <property type="term" value="C:protein farnesyltransferase complex"/>
    <property type="evidence" value="ECO:0007669"/>
    <property type="project" value="UniProtKB-UniRule"/>
</dbReference>
<dbReference type="CDD" id="cd02893">
    <property type="entry name" value="FTase"/>
    <property type="match status" value="1"/>
</dbReference>
<comment type="catalytic activity">
    <reaction evidence="9">
        <text>L-cysteinyl-[protein] + (2E,6E)-farnesyl diphosphate = S-(2E,6E)-farnesyl-L-cysteinyl-[protein] + diphosphate</text>
        <dbReference type="Rhea" id="RHEA:13345"/>
        <dbReference type="Rhea" id="RHEA-COMP:10131"/>
        <dbReference type="Rhea" id="RHEA-COMP:11535"/>
        <dbReference type="ChEBI" id="CHEBI:29950"/>
        <dbReference type="ChEBI" id="CHEBI:33019"/>
        <dbReference type="ChEBI" id="CHEBI:86019"/>
        <dbReference type="ChEBI" id="CHEBI:175763"/>
    </reaction>
</comment>
<dbReference type="Gene3D" id="1.50.10.20">
    <property type="match status" value="1"/>
</dbReference>
<dbReference type="InterPro" id="IPR008930">
    <property type="entry name" value="Terpenoid_cyclase/PrenylTrfase"/>
</dbReference>
<dbReference type="InterPro" id="IPR045089">
    <property type="entry name" value="PGGT1B-like"/>
</dbReference>
<sequence>MSAKDMARANYISSKLLGRKRNTVEIVTEEPIENIMKEIETDTTIDRHNVMDMCQELLNEPVQTLNRKFALEGLMFALNSTMPPQMVALDAAQAWTVYWITNSMQVFDQETLDDEDRRKIVDKLFLMSKDKGPFSGGESQLPHIASTYAAINALALCNNIDNCWDALDRKAIYEWLLSLKQADGGFTTCNPVGECDTRGVYCALSVASLLNIVTDELTEGVVKYLENCQTYEGGFGATPFQDEAHGGYTFCAVASLCILNKLHTINVEKLMEWCSARQYNEELGLCGRGNKLVDGCYSFWVGSTAAMVEATTGVECINKSALRKYILNCCQSKTGIALRDKPGKNGDFYHTNYVLMGLVITESTFKFKIDAERKSPYDMVSVPSTTESATSDLIPINPIYGLPADTVEKFHKHFT</sequence>
<dbReference type="Pfam" id="PF00432">
    <property type="entry name" value="Prenyltrans"/>
    <property type="match status" value="1"/>
</dbReference>
<dbReference type="EMBL" id="FXLY01000002">
    <property type="protein sequence ID" value="SMN18805.1"/>
    <property type="molecule type" value="Genomic_DNA"/>
</dbReference>
<feature type="domain" description="Prenyltransferase alpha-alpha toroid" evidence="10">
    <location>
        <begin position="79"/>
        <end position="400"/>
    </location>
</feature>
<protein>
    <recommendedName>
        <fullName evidence="3 9">Protein farnesyltransferase subunit beta</fullName>
        <shortName evidence="9">FTase-beta</shortName>
        <ecNumber evidence="2 9">2.5.1.58</ecNumber>
    </recommendedName>
</protein>
<reference evidence="11 12" key="1">
    <citation type="submission" date="2017-04" db="EMBL/GenBank/DDBJ databases">
        <authorList>
            <person name="Afonso C.L."/>
            <person name="Miller P.J."/>
            <person name="Scott M.A."/>
            <person name="Spackman E."/>
            <person name="Goraichik I."/>
            <person name="Dimitrov K.M."/>
            <person name="Suarez D.L."/>
            <person name="Swayne D.E."/>
        </authorList>
    </citation>
    <scope>NUCLEOTIDE SEQUENCE [LARGE SCALE GENOMIC DNA]</scope>
</reference>
<dbReference type="SUPFAM" id="SSF48239">
    <property type="entry name" value="Terpenoid cyclases/Protein prenyltransferases"/>
    <property type="match status" value="1"/>
</dbReference>
<keyword evidence="8 9" id="KW-0862">Zinc</keyword>
<comment type="subunit">
    <text evidence="9">Heterodimer of an alpha and a beta subunit.</text>
</comment>
<evidence type="ECO:0000256" key="3">
    <source>
        <dbReference type="ARBA" id="ARBA00015798"/>
    </source>
</evidence>
<evidence type="ECO:0000256" key="2">
    <source>
        <dbReference type="ARBA" id="ARBA00012702"/>
    </source>
</evidence>
<evidence type="ECO:0000313" key="12">
    <source>
        <dbReference type="Proteomes" id="UP000196158"/>
    </source>
</evidence>
<dbReference type="InterPro" id="IPR001330">
    <property type="entry name" value="Prenyltrans"/>
</dbReference>
<dbReference type="GO" id="GO:0097354">
    <property type="term" value="P:prenylation"/>
    <property type="evidence" value="ECO:0007669"/>
    <property type="project" value="UniProtKB-UniRule"/>
</dbReference>
<comment type="similarity">
    <text evidence="1 9">Belongs to the protein prenyltransferase subunit beta family.</text>
</comment>
<dbReference type="InterPro" id="IPR026872">
    <property type="entry name" value="FTB"/>
</dbReference>
<comment type="function">
    <text evidence="9">Catalyzes the transfer of a farnesyl moiety from farnesyl diphosphate to a cysteine at the fourth position from the C-terminus of several proteins. The beta subunit is responsible for peptide-binding.</text>
</comment>
<evidence type="ECO:0000256" key="1">
    <source>
        <dbReference type="ARBA" id="ARBA00010497"/>
    </source>
</evidence>
<evidence type="ECO:0000256" key="5">
    <source>
        <dbReference type="ARBA" id="ARBA00022679"/>
    </source>
</evidence>
<dbReference type="EC" id="2.5.1.58" evidence="2 9"/>
<keyword evidence="5 9" id="KW-0808">Transferase</keyword>
<dbReference type="STRING" id="1789683.A0A1X7QZG0"/>
<evidence type="ECO:0000256" key="7">
    <source>
        <dbReference type="ARBA" id="ARBA00022737"/>
    </source>
</evidence>
<dbReference type="Proteomes" id="UP000196158">
    <property type="component" value="Unassembled WGS sequence"/>
</dbReference>
<dbReference type="GO" id="GO:0004660">
    <property type="term" value="F:protein farnesyltransferase activity"/>
    <property type="evidence" value="ECO:0007669"/>
    <property type="project" value="UniProtKB-UniRule"/>
</dbReference>
<keyword evidence="7" id="KW-0677">Repeat</keyword>
<evidence type="ECO:0000256" key="4">
    <source>
        <dbReference type="ARBA" id="ARBA00022602"/>
    </source>
</evidence>
<keyword evidence="6 9" id="KW-0479">Metal-binding</keyword>
<evidence type="ECO:0000256" key="9">
    <source>
        <dbReference type="RuleBase" id="RU365056"/>
    </source>
</evidence>
<dbReference type="OrthoDB" id="10261146at2759"/>
<evidence type="ECO:0000256" key="8">
    <source>
        <dbReference type="ARBA" id="ARBA00022833"/>
    </source>
</evidence>
<gene>
    <name evidence="11" type="ORF">KASA_0Q13486G</name>
</gene>
<evidence type="ECO:0000256" key="6">
    <source>
        <dbReference type="ARBA" id="ARBA00022723"/>
    </source>
</evidence>
<dbReference type="GO" id="GO:0008270">
    <property type="term" value="F:zinc ion binding"/>
    <property type="evidence" value="ECO:0007669"/>
    <property type="project" value="UniProtKB-UniRule"/>
</dbReference>
<accession>A0A1X7QZG0</accession>
<comment type="cofactor">
    <cofactor evidence="9">
        <name>Zn(2+)</name>
        <dbReference type="ChEBI" id="CHEBI:29105"/>
    </cofactor>
    <text evidence="9">Binds 1 zinc ion per subunit.</text>
</comment>
<name>A0A1X7QZG0_9SACH</name>
<organism evidence="11 12">
    <name type="scientific">Maudiozyma saulgeensis</name>
    <dbReference type="NCBI Taxonomy" id="1789683"/>
    <lineage>
        <taxon>Eukaryota</taxon>
        <taxon>Fungi</taxon>
        <taxon>Dikarya</taxon>
        <taxon>Ascomycota</taxon>
        <taxon>Saccharomycotina</taxon>
        <taxon>Saccharomycetes</taxon>
        <taxon>Saccharomycetales</taxon>
        <taxon>Saccharomycetaceae</taxon>
        <taxon>Maudiozyma</taxon>
    </lineage>
</organism>
<evidence type="ECO:0000313" key="11">
    <source>
        <dbReference type="EMBL" id="SMN18805.1"/>
    </source>
</evidence>
<dbReference type="AlphaFoldDB" id="A0A1X7QZG0"/>
<dbReference type="PANTHER" id="PTHR11774">
    <property type="entry name" value="GERANYLGERANYL TRANSFERASE TYPE BETA SUBUNIT"/>
    <property type="match status" value="1"/>
</dbReference>
<keyword evidence="4 9" id="KW-0637">Prenyltransferase</keyword>
<evidence type="ECO:0000259" key="10">
    <source>
        <dbReference type="Pfam" id="PF00432"/>
    </source>
</evidence>
<keyword evidence="12" id="KW-1185">Reference proteome</keyword>
<proteinExistence type="inferred from homology"/>